<dbReference type="Pfam" id="PF02211">
    <property type="entry name" value="NHase_beta_C"/>
    <property type="match status" value="1"/>
</dbReference>
<dbReference type="AlphaFoldDB" id="A0A1X7BNF5"/>
<keyword evidence="3" id="KW-1185">Reference proteome</keyword>
<feature type="domain" description="Nitrile hydratase beta subunit" evidence="1">
    <location>
        <begin position="3"/>
        <end position="85"/>
    </location>
</feature>
<protein>
    <submittedName>
        <fullName evidence="2">Nitrile hydratase subunit beta</fullName>
        <ecNumber evidence="2">4.2.1.84</ecNumber>
    </submittedName>
</protein>
<dbReference type="Gene3D" id="2.30.30.50">
    <property type="match status" value="1"/>
</dbReference>
<evidence type="ECO:0000313" key="2">
    <source>
        <dbReference type="EMBL" id="SMC11158.1"/>
    </source>
</evidence>
<dbReference type="Proteomes" id="UP000193224">
    <property type="component" value="Unassembled WGS sequence"/>
</dbReference>
<dbReference type="GO" id="GO:0018822">
    <property type="term" value="F:nitrile hydratase activity"/>
    <property type="evidence" value="ECO:0007669"/>
    <property type="project" value="UniProtKB-EC"/>
</dbReference>
<dbReference type="EC" id="4.2.1.84" evidence="2"/>
<proteinExistence type="predicted"/>
<name>A0A1X7BNF5_9RHOB</name>
<dbReference type="RefSeq" id="WP_085799100.1">
    <property type="nucleotide sequence ID" value="NZ_FWXB01000002.1"/>
</dbReference>
<sequence length="87" mass="9797">MAERVRVKALMPPGHVRAPAYLRGKTGVIERRLGTFGNPEQLAYGHKAGKKHLLRVRFTMAELWGEGAEAPDDTVDAEIYEHWLEEA</sequence>
<evidence type="ECO:0000259" key="1">
    <source>
        <dbReference type="Pfam" id="PF02211"/>
    </source>
</evidence>
<reference evidence="2 3" key="1">
    <citation type="submission" date="2017-03" db="EMBL/GenBank/DDBJ databases">
        <authorList>
            <person name="Afonso C.L."/>
            <person name="Miller P.J."/>
            <person name="Scott M.A."/>
            <person name="Spackman E."/>
            <person name="Goraichik I."/>
            <person name="Dimitrov K.M."/>
            <person name="Suarez D.L."/>
            <person name="Swayne D.E."/>
        </authorList>
    </citation>
    <scope>NUCLEOTIDE SEQUENCE [LARGE SCALE GENOMIC DNA]</scope>
    <source>
        <strain evidence="2 3">CECT 7745</strain>
    </source>
</reference>
<dbReference type="SUPFAM" id="SSF50090">
    <property type="entry name" value="Electron transport accessory proteins"/>
    <property type="match status" value="1"/>
</dbReference>
<organism evidence="2 3">
    <name type="scientific">Roseovarius aestuarii</name>
    <dbReference type="NCBI Taxonomy" id="475083"/>
    <lineage>
        <taxon>Bacteria</taxon>
        <taxon>Pseudomonadati</taxon>
        <taxon>Pseudomonadota</taxon>
        <taxon>Alphaproteobacteria</taxon>
        <taxon>Rhodobacterales</taxon>
        <taxon>Roseobacteraceae</taxon>
        <taxon>Roseovarius</taxon>
    </lineage>
</organism>
<gene>
    <name evidence="2" type="primary">nthB</name>
    <name evidence="2" type="ORF">ROA7745_00968</name>
</gene>
<dbReference type="EMBL" id="FWXB01000002">
    <property type="protein sequence ID" value="SMC11158.1"/>
    <property type="molecule type" value="Genomic_DNA"/>
</dbReference>
<evidence type="ECO:0000313" key="3">
    <source>
        <dbReference type="Proteomes" id="UP000193224"/>
    </source>
</evidence>
<keyword evidence="2" id="KW-0456">Lyase</keyword>
<dbReference type="OrthoDB" id="3478924at2"/>
<dbReference type="InterPro" id="IPR008990">
    <property type="entry name" value="Elect_transpt_acc-like_dom_sf"/>
</dbReference>
<dbReference type="InterPro" id="IPR024690">
    <property type="entry name" value="CN_hydtase_beta_dom_C"/>
</dbReference>
<accession>A0A1X7BNF5</accession>